<feature type="region of interest" description="Disordered" evidence="10">
    <location>
        <begin position="139"/>
        <end position="172"/>
    </location>
</feature>
<feature type="coiled-coil region" evidence="9">
    <location>
        <begin position="33"/>
        <end position="60"/>
    </location>
</feature>
<dbReference type="OMA" id="SARWESE"/>
<evidence type="ECO:0000256" key="10">
    <source>
        <dbReference type="SAM" id="MobiDB-lite"/>
    </source>
</evidence>
<feature type="region of interest" description="Disordered" evidence="10">
    <location>
        <begin position="325"/>
        <end position="440"/>
    </location>
</feature>
<evidence type="ECO:0000313" key="14">
    <source>
        <dbReference type="Proteomes" id="UP000186594"/>
    </source>
</evidence>
<evidence type="ECO:0000259" key="12">
    <source>
        <dbReference type="Pfam" id="PF07558"/>
    </source>
</evidence>
<dbReference type="Pfam" id="PF07557">
    <property type="entry name" value="Shugoshin_C"/>
    <property type="match status" value="1"/>
</dbReference>
<feature type="compositionally biased region" description="Basic residues" evidence="10">
    <location>
        <begin position="431"/>
        <end position="440"/>
    </location>
</feature>
<feature type="compositionally biased region" description="Basic and acidic residues" evidence="10">
    <location>
        <begin position="211"/>
        <end position="238"/>
    </location>
</feature>
<feature type="domain" description="Shugoshin N-terminal coiled-coil" evidence="12">
    <location>
        <begin position="19"/>
        <end position="62"/>
    </location>
</feature>
<evidence type="ECO:0000259" key="11">
    <source>
        <dbReference type="Pfam" id="PF07557"/>
    </source>
</evidence>
<evidence type="ECO:0000256" key="6">
    <source>
        <dbReference type="ARBA" id="ARBA00023054"/>
    </source>
</evidence>
<evidence type="ECO:0000256" key="7">
    <source>
        <dbReference type="ARBA" id="ARBA00023306"/>
    </source>
</evidence>
<reference evidence="13 14" key="1">
    <citation type="submission" date="2016-04" db="EMBL/GenBank/DDBJ databases">
        <title>Evolutionary innovation and constraint leading to complex multicellularity in the Ascomycota.</title>
        <authorList>
            <person name="Cisse O."/>
            <person name="Nguyen A."/>
            <person name="Hewitt D.A."/>
            <person name="Jedd G."/>
            <person name="Stajich J.E."/>
        </authorList>
    </citation>
    <scope>NUCLEOTIDE SEQUENCE [LARGE SCALE GENOMIC DNA]</scope>
    <source>
        <strain evidence="13 14">DAH-3</strain>
    </source>
</reference>
<dbReference type="GO" id="GO:0045132">
    <property type="term" value="P:meiotic chromosome segregation"/>
    <property type="evidence" value="ECO:0007669"/>
    <property type="project" value="InterPro"/>
</dbReference>
<dbReference type="InterPro" id="IPR011515">
    <property type="entry name" value="Shugoshin_C"/>
</dbReference>
<evidence type="ECO:0000256" key="4">
    <source>
        <dbReference type="ARBA" id="ARBA00022618"/>
    </source>
</evidence>
<keyword evidence="6 9" id="KW-0175">Coiled coil</keyword>
<sequence>MVNQPEVLANYGESVESFKRKHIRQNRDIIKANTFQSLRIQNLEKEVRRLSMENIELRTANIHLQAQFDKGDSVNYVRMELEKKLRECGDILSLLNQESHTLDDYDIPAGEILTAKKSIPPAVDEPFVDFGAKLERRRADLPSISESSGMRTSMRHSAEANSEIISSPPHQGETIIERRHNRKQSSSSPPADDNFSLVELEEVPDTQPSHNRRETRDFASSDIREETFVNQGKRRDNVRPNATQSLRQPPLRVNPNSILLEEQDAEKENLVLSTVKIKVEEESPKKSILTPNQSSNKRLEDQLQEDGVSSRRARKQVNYALPSLRTKMRREETPGEHTVPRRIKKEDHERKVVRRTSKERDLAGIAATTPSSIVSATPESINRPSEPDVENPRKENNIRRRRTSSLHSPIDSTKDSNIFEFEESDEGGQMGRKRRISMVA</sequence>
<evidence type="ECO:0000256" key="8">
    <source>
        <dbReference type="ARBA" id="ARBA00023328"/>
    </source>
</evidence>
<dbReference type="InterPro" id="IPR011516">
    <property type="entry name" value="Shugoshin_N"/>
</dbReference>
<keyword evidence="7" id="KW-0131">Cell cycle</keyword>
<evidence type="ECO:0000256" key="1">
    <source>
        <dbReference type="ARBA" id="ARBA00004584"/>
    </source>
</evidence>
<dbReference type="GO" id="GO:0005634">
    <property type="term" value="C:nucleus"/>
    <property type="evidence" value="ECO:0007669"/>
    <property type="project" value="InterPro"/>
</dbReference>
<dbReference type="AlphaFoldDB" id="A0A1U7LIE8"/>
<dbReference type="GO" id="GO:0051301">
    <property type="term" value="P:cell division"/>
    <property type="evidence" value="ECO:0007669"/>
    <property type="project" value="UniProtKB-KW"/>
</dbReference>
<keyword evidence="5" id="KW-0159">Chromosome partition</keyword>
<evidence type="ECO:0000256" key="5">
    <source>
        <dbReference type="ARBA" id="ARBA00022829"/>
    </source>
</evidence>
<dbReference type="GO" id="GO:0000779">
    <property type="term" value="C:condensed chromosome, centromeric region"/>
    <property type="evidence" value="ECO:0007669"/>
    <property type="project" value="UniProtKB-ARBA"/>
</dbReference>
<comment type="similarity">
    <text evidence="2">Belongs to the shugoshin family.</text>
</comment>
<proteinExistence type="inferred from homology"/>
<gene>
    <name evidence="13" type="ORF">NEOLI_001774</name>
</gene>
<name>A0A1U7LIE8_NEOID</name>
<organism evidence="13 14">
    <name type="scientific">Neolecta irregularis (strain DAH-3)</name>
    <dbReference type="NCBI Taxonomy" id="1198029"/>
    <lineage>
        <taxon>Eukaryota</taxon>
        <taxon>Fungi</taxon>
        <taxon>Dikarya</taxon>
        <taxon>Ascomycota</taxon>
        <taxon>Taphrinomycotina</taxon>
        <taxon>Neolectales</taxon>
        <taxon>Neolectaceae</taxon>
        <taxon>Neolecta</taxon>
    </lineage>
</organism>
<protein>
    <submittedName>
        <fullName evidence="13">Shugoshin</fullName>
    </submittedName>
</protein>
<keyword evidence="14" id="KW-1185">Reference proteome</keyword>
<comment type="subcellular location">
    <subcellularLocation>
        <location evidence="1">Chromosome</location>
        <location evidence="1">Centromere</location>
    </subcellularLocation>
</comment>
<dbReference type="Proteomes" id="UP000186594">
    <property type="component" value="Unassembled WGS sequence"/>
</dbReference>
<feature type="compositionally biased region" description="Basic and acidic residues" evidence="10">
    <location>
        <begin position="329"/>
        <end position="362"/>
    </location>
</feature>
<keyword evidence="3" id="KW-0158">Chromosome</keyword>
<feature type="region of interest" description="Disordered" evidence="10">
    <location>
        <begin position="282"/>
        <end position="313"/>
    </location>
</feature>
<evidence type="ECO:0000313" key="13">
    <source>
        <dbReference type="EMBL" id="OLL22427.1"/>
    </source>
</evidence>
<feature type="compositionally biased region" description="Polar residues" evidence="10">
    <location>
        <begin position="159"/>
        <end position="169"/>
    </location>
</feature>
<evidence type="ECO:0000256" key="3">
    <source>
        <dbReference type="ARBA" id="ARBA00022454"/>
    </source>
</evidence>
<dbReference type="Pfam" id="PF07558">
    <property type="entry name" value="Shugoshin_N"/>
    <property type="match status" value="1"/>
</dbReference>
<dbReference type="OrthoDB" id="5394106at2759"/>
<dbReference type="EMBL" id="LXFE01003343">
    <property type="protein sequence ID" value="OLL22427.1"/>
    <property type="molecule type" value="Genomic_DNA"/>
</dbReference>
<comment type="caution">
    <text evidence="13">The sequence shown here is derived from an EMBL/GenBank/DDBJ whole genome shotgun (WGS) entry which is preliminary data.</text>
</comment>
<keyword evidence="8" id="KW-0137">Centromere</keyword>
<feature type="compositionally biased region" description="Polar residues" evidence="10">
    <location>
        <begin position="368"/>
        <end position="383"/>
    </location>
</feature>
<feature type="domain" description="Shugoshin C-terminal" evidence="11">
    <location>
        <begin position="309"/>
        <end position="330"/>
    </location>
</feature>
<evidence type="ECO:0000256" key="9">
    <source>
        <dbReference type="SAM" id="Coils"/>
    </source>
</evidence>
<keyword evidence="4" id="KW-0132">Cell division</keyword>
<feature type="region of interest" description="Disordered" evidence="10">
    <location>
        <begin position="202"/>
        <end position="254"/>
    </location>
</feature>
<evidence type="ECO:0000256" key="2">
    <source>
        <dbReference type="ARBA" id="ARBA00010845"/>
    </source>
</evidence>
<accession>A0A1U7LIE8</accession>